<dbReference type="Gene3D" id="2.40.37.10">
    <property type="entry name" value="Lyase, Ornithine Decarboxylase, Chain A, domain 1"/>
    <property type="match status" value="1"/>
</dbReference>
<feature type="domain" description="Orn/DAP/Arg decarboxylase 2 C-terminal" evidence="12">
    <location>
        <begin position="77"/>
        <end position="423"/>
    </location>
</feature>
<keyword evidence="15" id="KW-1185">Reference proteome</keyword>
<feature type="modified residue" description="N6-(pyridoxal phosphate)lysine" evidence="10">
    <location>
        <position position="105"/>
    </location>
</feature>
<dbReference type="EC" id="4.1.1.17" evidence="7"/>
<comment type="caution">
    <text evidence="14">The sequence shown here is derived from an EMBL/GenBank/DDBJ whole genome shotgun (WGS) entry which is preliminary data.</text>
</comment>
<evidence type="ECO:0000256" key="6">
    <source>
        <dbReference type="ARBA" id="ARBA00034115"/>
    </source>
</evidence>
<dbReference type="PANTHER" id="PTHR11482">
    <property type="entry name" value="ARGININE/DIAMINOPIMELATE/ORNITHINE DECARBOXYLASE"/>
    <property type="match status" value="1"/>
</dbReference>
<gene>
    <name evidence="14" type="ORF">DASC09_019520</name>
</gene>
<evidence type="ECO:0000256" key="3">
    <source>
        <dbReference type="ARBA" id="ARBA00022793"/>
    </source>
</evidence>
<dbReference type="GO" id="GO:0005737">
    <property type="term" value="C:cytoplasm"/>
    <property type="evidence" value="ECO:0007669"/>
    <property type="project" value="TreeGrafter"/>
</dbReference>
<proteinExistence type="inferred from homology"/>
<evidence type="ECO:0000256" key="9">
    <source>
        <dbReference type="ARBA" id="ARBA00049127"/>
    </source>
</evidence>
<evidence type="ECO:0000256" key="5">
    <source>
        <dbReference type="ARBA" id="ARBA00023239"/>
    </source>
</evidence>
<keyword evidence="5" id="KW-0456">Lyase</keyword>
<dbReference type="SUPFAM" id="SSF51419">
    <property type="entry name" value="PLP-binding barrel"/>
    <property type="match status" value="1"/>
</dbReference>
<comment type="subunit">
    <text evidence="8">Homodimer. Only the dimer is catalytically active, as the active sites are constructed of residues from both monomers.</text>
</comment>
<dbReference type="InterPro" id="IPR029066">
    <property type="entry name" value="PLP-binding_barrel"/>
</dbReference>
<comment type="pathway">
    <text evidence="6">Amine and polyamine biosynthesis; putrescine biosynthesis via L-ornithine pathway; putrescine from L-ornithine: step 1/1.</text>
</comment>
<dbReference type="Gene3D" id="3.20.20.10">
    <property type="entry name" value="Alanine racemase"/>
    <property type="match status" value="1"/>
</dbReference>
<dbReference type="RefSeq" id="XP_064851627.1">
    <property type="nucleotide sequence ID" value="XM_064995555.1"/>
</dbReference>
<dbReference type="PRINTS" id="PR01182">
    <property type="entry name" value="ORNDCRBXLASE"/>
</dbReference>
<dbReference type="InterPro" id="IPR009006">
    <property type="entry name" value="Ala_racemase/Decarboxylase_C"/>
</dbReference>
<dbReference type="GO" id="GO:0033387">
    <property type="term" value="P:putrescine biosynthetic process from arginine, via ornithine"/>
    <property type="evidence" value="ECO:0007669"/>
    <property type="project" value="TreeGrafter"/>
</dbReference>
<dbReference type="GeneID" id="90072606"/>
<dbReference type="Pfam" id="PF02784">
    <property type="entry name" value="Orn_Arg_deC_N"/>
    <property type="match status" value="1"/>
</dbReference>
<evidence type="ECO:0000259" key="12">
    <source>
        <dbReference type="Pfam" id="PF00278"/>
    </source>
</evidence>
<protein>
    <recommendedName>
        <fullName evidence="7">ornithine decarboxylase</fullName>
        <ecNumber evidence="7">4.1.1.17</ecNumber>
    </recommendedName>
</protein>
<dbReference type="SUPFAM" id="SSF50621">
    <property type="entry name" value="Alanine racemase C-terminal domain-like"/>
    <property type="match status" value="1"/>
</dbReference>
<dbReference type="PROSITE" id="PS00878">
    <property type="entry name" value="ODR_DC_2_1"/>
    <property type="match status" value="1"/>
</dbReference>
<dbReference type="InterPro" id="IPR022653">
    <property type="entry name" value="De-COase2_pyr-phos_BS"/>
</dbReference>
<name>A0AAV5QJ75_9ASCO</name>
<dbReference type="PRINTS" id="PR01179">
    <property type="entry name" value="ODADCRBXLASE"/>
</dbReference>
<evidence type="ECO:0000256" key="4">
    <source>
        <dbReference type="ARBA" id="ARBA00022898"/>
    </source>
</evidence>
<comment type="cofactor">
    <cofactor evidence="1 10">
        <name>pyridoxal 5'-phosphate</name>
        <dbReference type="ChEBI" id="CHEBI:597326"/>
    </cofactor>
</comment>
<dbReference type="AlphaFoldDB" id="A0AAV5QJ75"/>
<dbReference type="GO" id="GO:0004586">
    <property type="term" value="F:ornithine decarboxylase activity"/>
    <property type="evidence" value="ECO:0007669"/>
    <property type="project" value="UniProtKB-EC"/>
</dbReference>
<reference evidence="14 15" key="1">
    <citation type="journal article" date="2023" name="Elife">
        <title>Identification of key yeast species and microbe-microbe interactions impacting larval growth of Drosophila in the wild.</title>
        <authorList>
            <person name="Mure A."/>
            <person name="Sugiura Y."/>
            <person name="Maeda R."/>
            <person name="Honda K."/>
            <person name="Sakurai N."/>
            <person name="Takahashi Y."/>
            <person name="Watada M."/>
            <person name="Katoh T."/>
            <person name="Gotoh A."/>
            <person name="Gotoh Y."/>
            <person name="Taniguchi I."/>
            <person name="Nakamura K."/>
            <person name="Hayashi T."/>
            <person name="Katayama T."/>
            <person name="Uemura T."/>
            <person name="Hattori Y."/>
        </authorList>
    </citation>
    <scope>NUCLEOTIDE SEQUENCE [LARGE SCALE GENOMIC DNA]</scope>
    <source>
        <strain evidence="14 15">SC-9</strain>
    </source>
</reference>
<dbReference type="CDD" id="cd00622">
    <property type="entry name" value="PLPDE_III_ODC"/>
    <property type="match status" value="1"/>
</dbReference>
<evidence type="ECO:0000256" key="11">
    <source>
        <dbReference type="RuleBase" id="RU003737"/>
    </source>
</evidence>
<feature type="active site" description="Proton donor" evidence="10">
    <location>
        <position position="395"/>
    </location>
</feature>
<accession>A0AAV5QJ75</accession>
<evidence type="ECO:0000256" key="1">
    <source>
        <dbReference type="ARBA" id="ARBA00001933"/>
    </source>
</evidence>
<dbReference type="Proteomes" id="UP001360560">
    <property type="component" value="Unassembled WGS sequence"/>
</dbReference>
<evidence type="ECO:0000313" key="15">
    <source>
        <dbReference type="Proteomes" id="UP001360560"/>
    </source>
</evidence>
<evidence type="ECO:0000256" key="10">
    <source>
        <dbReference type="PIRSR" id="PIRSR600183-50"/>
    </source>
</evidence>
<keyword evidence="3" id="KW-0210">Decarboxylase</keyword>
<keyword evidence="4 10" id="KW-0663">Pyridoxal phosphate</keyword>
<dbReference type="FunFam" id="3.20.20.10:FF:000005">
    <property type="entry name" value="Ornithine decarboxylase"/>
    <property type="match status" value="1"/>
</dbReference>
<feature type="domain" description="Orn/DAP/Arg decarboxylase 2 N-terminal" evidence="13">
    <location>
        <begin position="81"/>
        <end position="311"/>
    </location>
</feature>
<evidence type="ECO:0000256" key="8">
    <source>
        <dbReference type="ARBA" id="ARBA00046672"/>
    </source>
</evidence>
<dbReference type="InterPro" id="IPR000183">
    <property type="entry name" value="Orn/DAP/Arg_de-COase"/>
</dbReference>
<sequence length="462" mass="52284">MTALFVDSSRSFNELLVDNNNNNNKPILTQSNSAEAQNPHNDLAIINKSIKAVGHAMYQTLQSPEFQDFYNDNNSFFVCDLGEVYRLYQYWKHKLPRIHPFYAIKCNTDPEIIKILGKMGANFDCASKREMEIILQSGIDPSRIVFSNPCKFNSHLKFAKEVNVNLTVFDNEDELVKIAKIHPHCKALLRIETDDKAAVVRLSTKYGAKLSAVDSLLAKAKDLGVELVGVHFHCGAGSDEFDSIIKAIKDARNIFDQATSMGFNMNVLDLGGGYMISNNFDNVCTVLNTTLDQYFPTDSGVRIISEPGRFFPTSAFTLASNIIGKRDSYHDDDNIPMVYINDGIYANMNCIINDHYTPIPKVLSQDNHFRFYDEIQNDLNGKHGEYEISCWGQTCDSADVINKTVSINYPVNVGDWFFFRNMGAYTLAATTDFNGFNQRSKIVYISSEEHVRYDKISEDWII</sequence>
<evidence type="ECO:0000313" key="14">
    <source>
        <dbReference type="EMBL" id="GMM34627.1"/>
    </source>
</evidence>
<dbReference type="InterPro" id="IPR022644">
    <property type="entry name" value="De-COase2_N"/>
</dbReference>
<evidence type="ECO:0000256" key="7">
    <source>
        <dbReference type="ARBA" id="ARBA00034138"/>
    </source>
</evidence>
<dbReference type="InterPro" id="IPR002433">
    <property type="entry name" value="Orn_de-COase"/>
</dbReference>
<organism evidence="14 15">
    <name type="scientific">Saccharomycopsis crataegensis</name>
    <dbReference type="NCBI Taxonomy" id="43959"/>
    <lineage>
        <taxon>Eukaryota</taxon>
        <taxon>Fungi</taxon>
        <taxon>Dikarya</taxon>
        <taxon>Ascomycota</taxon>
        <taxon>Saccharomycotina</taxon>
        <taxon>Saccharomycetes</taxon>
        <taxon>Saccharomycopsidaceae</taxon>
        <taxon>Saccharomycopsis</taxon>
    </lineage>
</organism>
<dbReference type="PANTHER" id="PTHR11482:SF6">
    <property type="entry name" value="ORNITHINE DECARBOXYLASE 1-RELATED"/>
    <property type="match status" value="1"/>
</dbReference>
<dbReference type="Pfam" id="PF00278">
    <property type="entry name" value="Orn_DAP_Arg_deC"/>
    <property type="match status" value="1"/>
</dbReference>
<evidence type="ECO:0000259" key="13">
    <source>
        <dbReference type="Pfam" id="PF02784"/>
    </source>
</evidence>
<evidence type="ECO:0000256" key="2">
    <source>
        <dbReference type="ARBA" id="ARBA00008872"/>
    </source>
</evidence>
<comment type="similarity">
    <text evidence="2 11">Belongs to the Orn/Lys/Arg decarboxylase class-II family.</text>
</comment>
<dbReference type="EMBL" id="BTFZ01000003">
    <property type="protein sequence ID" value="GMM34627.1"/>
    <property type="molecule type" value="Genomic_DNA"/>
</dbReference>
<comment type="catalytic activity">
    <reaction evidence="9">
        <text>L-ornithine + H(+) = putrescine + CO2</text>
        <dbReference type="Rhea" id="RHEA:22964"/>
        <dbReference type="ChEBI" id="CHEBI:15378"/>
        <dbReference type="ChEBI" id="CHEBI:16526"/>
        <dbReference type="ChEBI" id="CHEBI:46911"/>
        <dbReference type="ChEBI" id="CHEBI:326268"/>
        <dbReference type="EC" id="4.1.1.17"/>
    </reaction>
</comment>
<dbReference type="InterPro" id="IPR022643">
    <property type="entry name" value="De-COase2_C"/>
</dbReference>